<keyword evidence="2" id="KW-1185">Reference proteome</keyword>
<keyword evidence="1" id="KW-0808">Transferase</keyword>
<dbReference type="InterPro" id="IPR029044">
    <property type="entry name" value="Nucleotide-diphossugar_trans"/>
</dbReference>
<dbReference type="PANTHER" id="PTHR21485:SF6">
    <property type="entry name" value="N-ACYLNEURAMINATE CYTIDYLYLTRANSFERASE-RELATED"/>
    <property type="match status" value="1"/>
</dbReference>
<dbReference type="Pfam" id="PF02348">
    <property type="entry name" value="CTP_transf_3"/>
    <property type="match status" value="1"/>
</dbReference>
<accession>A0ABW7M8J5</accession>
<dbReference type="InterPro" id="IPR050793">
    <property type="entry name" value="CMP-NeuNAc_synthase"/>
</dbReference>
<dbReference type="Proteomes" id="UP001609932">
    <property type="component" value="Unassembled WGS sequence"/>
</dbReference>
<gene>
    <name evidence="1" type="ORF">ACEVAQ_04205</name>
</gene>
<dbReference type="CDD" id="cd02513">
    <property type="entry name" value="CMP-NeuAc_Synthase"/>
    <property type="match status" value="1"/>
</dbReference>
<keyword evidence="1" id="KW-0548">Nucleotidyltransferase</keyword>
<protein>
    <submittedName>
        <fullName evidence="1">Cytidylyltransferase domain-containing protein</fullName>
    </submittedName>
</protein>
<sequence>MYQGKRILGLITARGGSKGIPRKNLVHVGGKPLIGWTIEAARNSELLDRIVLSTDDEEIAAVAHDFGCEVPFMRSPELAADASGSTEVVLDCLQRLPGYDYLVLLQPTSPLRVVADIDGAIRACLDGQAPACVSVCDVEESPFWMYTLEPNGSLKSILANHYTRRQELPPVYVLNGAVYVVDTHWFATNRGFLGEGTVAYVMPRNRSLDIDTPADLQIFRQLLDANG</sequence>
<reference evidence="1 2" key="1">
    <citation type="submission" date="2024-09" db="EMBL/GenBank/DDBJ databases">
        <title>Elucidation of the Bokeelamides from Bacteria Associated with Moon Snail Egg Collars.</title>
        <authorList>
            <person name="Campbell R."/>
            <person name="Piedl K."/>
            <person name="Mevers E."/>
        </authorList>
    </citation>
    <scope>NUCLEOTIDE SEQUENCE [LARGE SCALE GENOMIC DNA]</scope>
    <source>
        <strain evidence="1 2">EM133</strain>
    </source>
</reference>
<dbReference type="Gene3D" id="3.90.550.10">
    <property type="entry name" value="Spore Coat Polysaccharide Biosynthesis Protein SpsA, Chain A"/>
    <property type="match status" value="1"/>
</dbReference>
<evidence type="ECO:0000313" key="2">
    <source>
        <dbReference type="Proteomes" id="UP001609932"/>
    </source>
</evidence>
<name>A0ABW7M8J5_9GAMM</name>
<comment type="caution">
    <text evidence="1">The sequence shown here is derived from an EMBL/GenBank/DDBJ whole genome shotgun (WGS) entry which is preliminary data.</text>
</comment>
<dbReference type="GO" id="GO:0016779">
    <property type="term" value="F:nucleotidyltransferase activity"/>
    <property type="evidence" value="ECO:0007669"/>
    <property type="project" value="UniProtKB-KW"/>
</dbReference>
<dbReference type="SUPFAM" id="SSF53448">
    <property type="entry name" value="Nucleotide-diphospho-sugar transferases"/>
    <property type="match status" value="1"/>
</dbReference>
<evidence type="ECO:0000313" key="1">
    <source>
        <dbReference type="EMBL" id="MFH6597912.1"/>
    </source>
</evidence>
<organism evidence="1 2">
    <name type="scientific">Ectopseudomonas khazarica</name>
    <dbReference type="NCBI Taxonomy" id="2502979"/>
    <lineage>
        <taxon>Bacteria</taxon>
        <taxon>Pseudomonadati</taxon>
        <taxon>Pseudomonadota</taxon>
        <taxon>Gammaproteobacteria</taxon>
        <taxon>Pseudomonadales</taxon>
        <taxon>Pseudomonadaceae</taxon>
        <taxon>Ectopseudomonas</taxon>
    </lineage>
</organism>
<dbReference type="EMBL" id="JBHEGD010000001">
    <property type="protein sequence ID" value="MFH6597912.1"/>
    <property type="molecule type" value="Genomic_DNA"/>
</dbReference>
<dbReference type="InterPro" id="IPR003329">
    <property type="entry name" value="Cytidylyl_trans"/>
</dbReference>
<proteinExistence type="predicted"/>
<dbReference type="RefSeq" id="WP_395272272.1">
    <property type="nucleotide sequence ID" value="NZ_JBHEGD010000001.1"/>
</dbReference>
<dbReference type="PANTHER" id="PTHR21485">
    <property type="entry name" value="HAD SUPERFAMILY MEMBERS CMAS AND KDSC"/>
    <property type="match status" value="1"/>
</dbReference>